<dbReference type="OrthoDB" id="1081007at2759"/>
<dbReference type="GO" id="GO:0006954">
    <property type="term" value="P:inflammatory response"/>
    <property type="evidence" value="ECO:0007669"/>
    <property type="project" value="TreeGrafter"/>
</dbReference>
<name>A0A3P8WNC7_CYNSE</name>
<keyword evidence="4" id="KW-0472">Membrane</keyword>
<dbReference type="STRING" id="244447.ENSCSEP00000028239"/>
<dbReference type="InterPro" id="IPR043138">
    <property type="entry name" value="GGT_lsub"/>
</dbReference>
<dbReference type="UniPathway" id="UPA00204"/>
<dbReference type="EC" id="2.3.2.2" evidence="4"/>
<dbReference type="InterPro" id="IPR000101">
    <property type="entry name" value="GGT_peptidase"/>
</dbReference>
<dbReference type="GO" id="GO:0036374">
    <property type="term" value="F:glutathione hydrolase activity"/>
    <property type="evidence" value="ECO:0007669"/>
    <property type="project" value="UniProtKB-UniRule"/>
</dbReference>
<feature type="binding site" evidence="3">
    <location>
        <begin position="407"/>
        <end position="409"/>
    </location>
    <ligand>
        <name>L-glutamate</name>
        <dbReference type="ChEBI" id="CHEBI:29985"/>
    </ligand>
</feature>
<feature type="binding site" evidence="3">
    <location>
        <begin position="447"/>
        <end position="448"/>
    </location>
    <ligand>
        <name>L-glutamate</name>
        <dbReference type="ChEBI" id="CHEBI:29985"/>
    </ligand>
</feature>
<dbReference type="Pfam" id="PF01019">
    <property type="entry name" value="G_glu_transpept"/>
    <property type="match status" value="1"/>
</dbReference>
<dbReference type="GO" id="GO:0103068">
    <property type="term" value="F:leukotriene C4 gamma-glutamyl transferase activity"/>
    <property type="evidence" value="ECO:0007669"/>
    <property type="project" value="UniProtKB-EC"/>
</dbReference>
<feature type="binding site" evidence="3">
    <location>
        <position position="468"/>
    </location>
    <ligand>
        <name>L-glutamate</name>
        <dbReference type="ChEBI" id="CHEBI:29985"/>
    </ligand>
</feature>
<dbReference type="GO" id="GO:0002951">
    <property type="term" value="F:leukotriene-C(4) hydrolase"/>
    <property type="evidence" value="ECO:0007669"/>
    <property type="project" value="TreeGrafter"/>
</dbReference>
<dbReference type="PANTHER" id="PTHR11686:SF19">
    <property type="entry name" value="GLUTATHIONE HYDROLASE 5 PROENZYME"/>
    <property type="match status" value="1"/>
</dbReference>
<dbReference type="GeneTree" id="ENSGT00940000155794"/>
<protein>
    <recommendedName>
        <fullName evidence="4">Glutathione hydrolase</fullName>
        <ecNumber evidence="4">2.3.2.2</ecNumber>
        <ecNumber evidence="4">3.4.19.13</ecNumber>
    </recommendedName>
    <alternativeName>
        <fullName evidence="4">Gamma-glutamyltransferase</fullName>
    </alternativeName>
    <alternativeName>
        <fullName evidence="4">Gamma-glutamyltranspeptidase</fullName>
    </alternativeName>
</protein>
<dbReference type="Proteomes" id="UP000265120">
    <property type="component" value="Chromosome Z"/>
</dbReference>
<comment type="pathway">
    <text evidence="4">Sulfur metabolism; glutathione metabolism.</text>
</comment>
<accession>A0A3P8WNC7</accession>
<dbReference type="RefSeq" id="XP_008335116.1">
    <property type="nucleotide sequence ID" value="XM_008336894.3"/>
</dbReference>
<dbReference type="Ensembl" id="ENSCSET00000028616.1">
    <property type="protein sequence ID" value="ENSCSEP00000028239.1"/>
    <property type="gene ID" value="ENSCSEG00000018046.1"/>
</dbReference>
<keyword evidence="4" id="KW-0012">Acyltransferase</keyword>
<feature type="active site" description="Nucleophile" evidence="2">
    <location>
        <position position="389"/>
    </location>
</feature>
<dbReference type="GO" id="GO:0006751">
    <property type="term" value="P:glutathione catabolic process"/>
    <property type="evidence" value="ECO:0007669"/>
    <property type="project" value="UniProtKB-UniRule"/>
</dbReference>
<reference evidence="5 6" key="1">
    <citation type="journal article" date="2014" name="Nat. Genet.">
        <title>Whole-genome sequence of a flatfish provides insights into ZW sex chromosome evolution and adaptation to a benthic lifestyle.</title>
        <authorList>
            <person name="Chen S."/>
            <person name="Zhang G."/>
            <person name="Shao C."/>
            <person name="Huang Q."/>
            <person name="Liu G."/>
            <person name="Zhang P."/>
            <person name="Song W."/>
            <person name="An N."/>
            <person name="Chalopin D."/>
            <person name="Volff J.N."/>
            <person name="Hong Y."/>
            <person name="Li Q."/>
            <person name="Sha Z."/>
            <person name="Zhou H."/>
            <person name="Xie M."/>
            <person name="Yu Q."/>
            <person name="Liu Y."/>
            <person name="Xiang H."/>
            <person name="Wang N."/>
            <person name="Wu K."/>
            <person name="Yang C."/>
            <person name="Zhou Q."/>
            <person name="Liao X."/>
            <person name="Yang L."/>
            <person name="Hu Q."/>
            <person name="Zhang J."/>
            <person name="Meng L."/>
            <person name="Jin L."/>
            <person name="Tian Y."/>
            <person name="Lian J."/>
            <person name="Yang J."/>
            <person name="Miao G."/>
            <person name="Liu S."/>
            <person name="Liang Z."/>
            <person name="Yan F."/>
            <person name="Li Y."/>
            <person name="Sun B."/>
            <person name="Zhang H."/>
            <person name="Zhang J."/>
            <person name="Zhu Y."/>
            <person name="Du M."/>
            <person name="Zhao Y."/>
            <person name="Schartl M."/>
            <person name="Tang Q."/>
            <person name="Wang J."/>
        </authorList>
    </citation>
    <scope>NUCLEOTIDE SEQUENCE</scope>
</reference>
<dbReference type="AlphaFoldDB" id="A0A3P8WNC7"/>
<evidence type="ECO:0000313" key="5">
    <source>
        <dbReference type="Ensembl" id="ENSCSEP00000028239.1"/>
    </source>
</evidence>
<feature type="binding site" evidence="3">
    <location>
        <position position="121"/>
    </location>
    <ligand>
        <name>L-glutamate</name>
        <dbReference type="ChEBI" id="CHEBI:29985"/>
    </ligand>
</feature>
<sequence length="564" mass="61534">MAGTSSRTRTRTKTRTRTRIIVFTICALTLLCAVAVPLLVVVAVRSRCSPDTFSRAAVAADSHICSQIGRDILQQGGSAVDGAIAALLCTTLVNPQSMGLGGGAIFTVMDNNGRVAVINARETVPEKTRSDLLRSCPSRFQLLSGTQWIAVPGELRGYEQAHRLYGKLPWATLFQPAIRLAREGFPVPKVQGGYIPFTDTNQSRALRKLFSDKDGNLLKTGDTVRFEKLADTFQTIANHGADVFYTGSVARDLIHDIQEAGGTLTLQDLAQYRAKVSEPWKISLGEYQMYIPPPPAGGIVLSLVLNILKGFGLTLAAEHQTLTYHRYVEALKFANGLKKDLHPRLTTEAMGRKLTEDDFADRIRTLILSDRTHEPQFYNISHHLDTVGTTHLSVLAEDGSAVSVTSSINHIFGSRVFSPRTGVILNNQLSDFCGRVEEIFPGDQPPSSMTPALLKSPTRTLVIGGTGGSMITTAMASAVMHHIWFGKGLRESIAAPVIFVDAKNDLWFEANFDKNLTEALMALGHRQDPEAHRFFNVVNAVEKQEDGCICAVSDSRKLGRAAGY</sequence>
<dbReference type="PANTHER" id="PTHR11686">
    <property type="entry name" value="GAMMA GLUTAMYL TRANSPEPTIDASE"/>
    <property type="match status" value="1"/>
</dbReference>
<proteinExistence type="inferred from homology"/>
<dbReference type="GeneID" id="103398313"/>
<dbReference type="CTD" id="569734"/>
<comment type="catalytic activity">
    <reaction evidence="4">
        <text>an S-substituted glutathione + H2O = an S-substituted L-cysteinylglycine + L-glutamate</text>
        <dbReference type="Rhea" id="RHEA:59468"/>
        <dbReference type="ChEBI" id="CHEBI:15377"/>
        <dbReference type="ChEBI" id="CHEBI:29985"/>
        <dbReference type="ChEBI" id="CHEBI:90779"/>
        <dbReference type="ChEBI" id="CHEBI:143103"/>
        <dbReference type="EC" id="3.4.19.13"/>
    </reaction>
</comment>
<evidence type="ECO:0000256" key="4">
    <source>
        <dbReference type="RuleBase" id="RU368068"/>
    </source>
</evidence>
<reference evidence="5" key="2">
    <citation type="submission" date="2025-08" db="UniProtKB">
        <authorList>
            <consortium name="Ensembl"/>
        </authorList>
    </citation>
    <scope>IDENTIFICATION</scope>
</reference>
<dbReference type="GO" id="GO:0005886">
    <property type="term" value="C:plasma membrane"/>
    <property type="evidence" value="ECO:0007669"/>
    <property type="project" value="TreeGrafter"/>
</dbReference>
<evidence type="ECO:0000256" key="1">
    <source>
        <dbReference type="ARBA" id="ARBA00009381"/>
    </source>
</evidence>
<keyword evidence="4" id="KW-0378">Hydrolase</keyword>
<dbReference type="InterPro" id="IPR029055">
    <property type="entry name" value="Ntn_hydrolases_N"/>
</dbReference>
<comment type="catalytic activity">
    <reaction evidence="4">
        <text>glutathione + H2O = L-cysteinylglycine + L-glutamate</text>
        <dbReference type="Rhea" id="RHEA:28807"/>
        <dbReference type="ChEBI" id="CHEBI:15377"/>
        <dbReference type="ChEBI" id="CHEBI:29985"/>
        <dbReference type="ChEBI" id="CHEBI:57925"/>
        <dbReference type="ChEBI" id="CHEBI:61694"/>
        <dbReference type="EC" id="3.4.19.13"/>
    </reaction>
</comment>
<keyword evidence="4" id="KW-0808">Transferase</keyword>
<comment type="catalytic activity">
    <reaction evidence="4">
        <text>an N-terminal (5-L-glutamyl)-[peptide] + an alpha-amino acid = 5-L-glutamyl amino acid + an N-terminal L-alpha-aminoacyl-[peptide]</text>
        <dbReference type="Rhea" id="RHEA:23904"/>
        <dbReference type="Rhea" id="RHEA-COMP:9780"/>
        <dbReference type="Rhea" id="RHEA-COMP:9795"/>
        <dbReference type="ChEBI" id="CHEBI:77644"/>
        <dbReference type="ChEBI" id="CHEBI:78597"/>
        <dbReference type="ChEBI" id="CHEBI:78599"/>
        <dbReference type="ChEBI" id="CHEBI:78608"/>
        <dbReference type="EC" id="2.3.2.2"/>
    </reaction>
</comment>
<feature type="binding site" evidence="3">
    <location>
        <position position="431"/>
    </location>
    <ligand>
        <name>L-glutamate</name>
        <dbReference type="ChEBI" id="CHEBI:29985"/>
    </ligand>
</feature>
<evidence type="ECO:0000313" key="6">
    <source>
        <dbReference type="Proteomes" id="UP000265120"/>
    </source>
</evidence>
<feature type="transmembrane region" description="Helical" evidence="4">
    <location>
        <begin position="20"/>
        <end position="44"/>
    </location>
</feature>
<comment type="function">
    <text evidence="4">Cleaves the gamma-glutamyl peptide bond of glutathione and glutathione conjugates.</text>
</comment>
<comment type="subcellular location">
    <subcellularLocation>
        <location evidence="4">Membrane</location>
        <topology evidence="4">Single-pass type II membrane protein</topology>
    </subcellularLocation>
</comment>
<evidence type="ECO:0000256" key="3">
    <source>
        <dbReference type="PIRSR" id="PIRSR600101-2"/>
    </source>
</evidence>
<dbReference type="InterPro" id="IPR043137">
    <property type="entry name" value="GGT_ssub_C"/>
</dbReference>
<keyword evidence="4" id="KW-1133">Transmembrane helix</keyword>
<dbReference type="Gene3D" id="3.60.20.40">
    <property type="match status" value="1"/>
</dbReference>
<keyword evidence="4" id="KW-0812">Transmembrane</keyword>
<dbReference type="PRINTS" id="PR01210">
    <property type="entry name" value="GGTRANSPTASE"/>
</dbReference>
<dbReference type="OMA" id="KDGCICA"/>
<reference evidence="5" key="3">
    <citation type="submission" date="2025-09" db="UniProtKB">
        <authorList>
            <consortium name="Ensembl"/>
        </authorList>
    </citation>
    <scope>IDENTIFICATION</scope>
</reference>
<evidence type="ECO:0000256" key="2">
    <source>
        <dbReference type="PIRSR" id="PIRSR600101-1"/>
    </source>
</evidence>
<dbReference type="EC" id="3.4.19.13" evidence="4"/>
<dbReference type="Gene3D" id="1.10.246.130">
    <property type="match status" value="1"/>
</dbReference>
<dbReference type="SUPFAM" id="SSF56235">
    <property type="entry name" value="N-terminal nucleophile aminohydrolases (Ntn hydrolases)"/>
    <property type="match status" value="1"/>
</dbReference>
<keyword evidence="6" id="KW-1185">Reference proteome</keyword>
<organism evidence="5 6">
    <name type="scientific">Cynoglossus semilaevis</name>
    <name type="common">Tongue sole</name>
    <dbReference type="NCBI Taxonomy" id="244447"/>
    <lineage>
        <taxon>Eukaryota</taxon>
        <taxon>Metazoa</taxon>
        <taxon>Chordata</taxon>
        <taxon>Craniata</taxon>
        <taxon>Vertebrata</taxon>
        <taxon>Euteleostomi</taxon>
        <taxon>Actinopterygii</taxon>
        <taxon>Neopterygii</taxon>
        <taxon>Teleostei</taxon>
        <taxon>Neoteleostei</taxon>
        <taxon>Acanthomorphata</taxon>
        <taxon>Carangaria</taxon>
        <taxon>Pleuronectiformes</taxon>
        <taxon>Pleuronectoidei</taxon>
        <taxon>Cynoglossidae</taxon>
        <taxon>Cynoglossinae</taxon>
        <taxon>Cynoglossus</taxon>
    </lineage>
</organism>
<dbReference type="InParanoid" id="A0A3P8WNC7"/>
<comment type="similarity">
    <text evidence="1">Belongs to the gamma-glutamyltransferase family.</text>
</comment>
<dbReference type="FunFam" id="1.10.246.130:FF:000001">
    <property type="entry name" value="Gamma-glutamyltransferase 5 isoform 1"/>
    <property type="match status" value="1"/>
</dbReference>
<dbReference type="GO" id="GO:1901750">
    <property type="term" value="P:leukotriene D4 biosynthetic process"/>
    <property type="evidence" value="ECO:0007669"/>
    <property type="project" value="TreeGrafter"/>
</dbReference>
<dbReference type="FunCoup" id="A0A3P8WNC7">
    <property type="interactions" value="25"/>
</dbReference>